<gene>
    <name evidence="2" type="ORF">P7K49_021337</name>
</gene>
<reference evidence="2 3" key="1">
    <citation type="submission" date="2023-05" db="EMBL/GenBank/DDBJ databases">
        <title>B98-5 Cell Line De Novo Hybrid Assembly: An Optical Mapping Approach.</title>
        <authorList>
            <person name="Kananen K."/>
            <person name="Auerbach J.A."/>
            <person name="Kautto E."/>
            <person name="Blachly J.S."/>
        </authorList>
    </citation>
    <scope>NUCLEOTIDE SEQUENCE [LARGE SCALE GENOMIC DNA]</scope>
    <source>
        <strain evidence="2">B95-8</strain>
        <tissue evidence="2">Cell line</tissue>
    </source>
</reference>
<evidence type="ECO:0000313" key="3">
    <source>
        <dbReference type="Proteomes" id="UP001266305"/>
    </source>
</evidence>
<comment type="caution">
    <text evidence="2">The sequence shown here is derived from an EMBL/GenBank/DDBJ whole genome shotgun (WGS) entry which is preliminary data.</text>
</comment>
<dbReference type="PANTHER" id="PTHR21349">
    <property type="entry name" value="50S RIBOSOMAL PROTEIN L21"/>
    <property type="match status" value="1"/>
</dbReference>
<accession>A0ABQ9USD9</accession>
<dbReference type="EMBL" id="JASSZA010000010">
    <property type="protein sequence ID" value="KAK2099989.1"/>
    <property type="molecule type" value="Genomic_DNA"/>
</dbReference>
<keyword evidence="3" id="KW-1185">Reference proteome</keyword>
<evidence type="ECO:0000256" key="1">
    <source>
        <dbReference type="ARBA" id="ARBA00044129"/>
    </source>
</evidence>
<evidence type="ECO:0000313" key="2">
    <source>
        <dbReference type="EMBL" id="KAK2099989.1"/>
    </source>
</evidence>
<name>A0ABQ9USD9_SAGOE</name>
<dbReference type="PANTHER" id="PTHR21349:SF0">
    <property type="entry name" value="LARGE RIBOSOMAL SUBUNIT PROTEIN BL21M"/>
    <property type="match status" value="1"/>
</dbReference>
<sequence length="210" mass="22955">MGEQWRVTACPPAFPAEVVRKVNELIATGQYGRLFAVVHFASHQWKVTSEDLILIGNDLDLQCGERIRLEKVRPPSFSGHSGARGSATKYAIPTPQLTLTRVPQSQVEANKAEAQKGLWGMPKAGLGSKGRVGLRCSEGGAWPSRPPHGCALVGSQPQVLNVEIGSWQMKLMSQRGQSFSFCIALTSLSVISDYVTHCNELLIKQKILFE</sequence>
<dbReference type="InterPro" id="IPR028909">
    <property type="entry name" value="bL21-like"/>
</dbReference>
<proteinExistence type="predicted"/>
<dbReference type="Proteomes" id="UP001266305">
    <property type="component" value="Unassembled WGS sequence"/>
</dbReference>
<organism evidence="2 3">
    <name type="scientific">Saguinus oedipus</name>
    <name type="common">Cotton-top tamarin</name>
    <name type="synonym">Oedipomidas oedipus</name>
    <dbReference type="NCBI Taxonomy" id="9490"/>
    <lineage>
        <taxon>Eukaryota</taxon>
        <taxon>Metazoa</taxon>
        <taxon>Chordata</taxon>
        <taxon>Craniata</taxon>
        <taxon>Vertebrata</taxon>
        <taxon>Euteleostomi</taxon>
        <taxon>Mammalia</taxon>
        <taxon>Eutheria</taxon>
        <taxon>Euarchontoglires</taxon>
        <taxon>Primates</taxon>
        <taxon>Haplorrhini</taxon>
        <taxon>Platyrrhini</taxon>
        <taxon>Cebidae</taxon>
        <taxon>Callitrichinae</taxon>
        <taxon>Saguinus</taxon>
    </lineage>
</organism>
<protein>
    <recommendedName>
        <fullName evidence="1">Large ribosomal subunit protein bL21m</fullName>
    </recommendedName>
</protein>